<dbReference type="EMBL" id="ASPP01035095">
    <property type="protein sequence ID" value="ETO02699.1"/>
    <property type="molecule type" value="Genomic_DNA"/>
</dbReference>
<organism evidence="2 3">
    <name type="scientific">Reticulomyxa filosa</name>
    <dbReference type="NCBI Taxonomy" id="46433"/>
    <lineage>
        <taxon>Eukaryota</taxon>
        <taxon>Sar</taxon>
        <taxon>Rhizaria</taxon>
        <taxon>Retaria</taxon>
        <taxon>Foraminifera</taxon>
        <taxon>Monothalamids</taxon>
        <taxon>Reticulomyxidae</taxon>
        <taxon>Reticulomyxa</taxon>
    </lineage>
</organism>
<proteinExistence type="predicted"/>
<evidence type="ECO:0000313" key="3">
    <source>
        <dbReference type="Proteomes" id="UP000023152"/>
    </source>
</evidence>
<feature type="non-terminal residue" evidence="2">
    <location>
        <position position="1"/>
    </location>
</feature>
<gene>
    <name evidence="2" type="ORF">RFI_34708</name>
</gene>
<keyword evidence="1" id="KW-0175">Coiled coil</keyword>
<sequence length="255" mass="30651">RKMQEFEQRISNLSETVKRIEKMINDLENSIKSQKDLVELCENEIKSKKVDKYKNKDIQNNEHKRLFESERIRISVRLNELEEELKKHDEQEMKIKKEIEKILSKLDTIEDKIAKDNIIQQTNKLLADSKQRSKIEMKQNKGKQDLVFIEQKKTRITENEKNALEINQRIVLDMKRQKDAQIMQAKAQRGLYIKQKEEQSYKMQQEQQQYNWLKQYGFATVSTRKVYQNEVFAVSFDFSNYKDTSQPFKHMHGLD</sequence>
<feature type="coiled-coil region" evidence="1">
    <location>
        <begin position="3"/>
        <end position="101"/>
    </location>
</feature>
<protein>
    <submittedName>
        <fullName evidence="2">Trichohyalin</fullName>
    </submittedName>
</protein>
<comment type="caution">
    <text evidence="2">The sequence shown here is derived from an EMBL/GenBank/DDBJ whole genome shotgun (WGS) entry which is preliminary data.</text>
</comment>
<evidence type="ECO:0000313" key="2">
    <source>
        <dbReference type="EMBL" id="ETO02699.1"/>
    </source>
</evidence>
<name>X6LM43_RETFI</name>
<dbReference type="AlphaFoldDB" id="X6LM43"/>
<dbReference type="Proteomes" id="UP000023152">
    <property type="component" value="Unassembled WGS sequence"/>
</dbReference>
<keyword evidence="3" id="KW-1185">Reference proteome</keyword>
<accession>X6LM43</accession>
<evidence type="ECO:0000256" key="1">
    <source>
        <dbReference type="SAM" id="Coils"/>
    </source>
</evidence>
<reference evidence="2 3" key="1">
    <citation type="journal article" date="2013" name="Curr. Biol.">
        <title>The Genome of the Foraminiferan Reticulomyxa filosa.</title>
        <authorList>
            <person name="Glockner G."/>
            <person name="Hulsmann N."/>
            <person name="Schleicher M."/>
            <person name="Noegel A.A."/>
            <person name="Eichinger L."/>
            <person name="Gallinger C."/>
            <person name="Pawlowski J."/>
            <person name="Sierra R."/>
            <person name="Euteneuer U."/>
            <person name="Pillet L."/>
            <person name="Moustafa A."/>
            <person name="Platzer M."/>
            <person name="Groth M."/>
            <person name="Szafranski K."/>
            <person name="Schliwa M."/>
        </authorList>
    </citation>
    <scope>NUCLEOTIDE SEQUENCE [LARGE SCALE GENOMIC DNA]</scope>
</reference>